<proteinExistence type="inferred from homology"/>
<dbReference type="NCBIfam" id="NF003969">
    <property type="entry name" value="PRK05463.1"/>
    <property type="match status" value="1"/>
</dbReference>
<dbReference type="FunFam" id="3.30.2040.10:FF:000001">
    <property type="entry name" value="D-glutamate cyclase, mitochondrial"/>
    <property type="match status" value="1"/>
</dbReference>
<keyword evidence="5" id="KW-1185">Reference proteome</keyword>
<reference evidence="4" key="1">
    <citation type="submission" date="2021-01" db="EMBL/GenBank/DDBJ databases">
        <title>Whole genome shotgun sequence of Planosporangium mesophilum NBRC 109066.</title>
        <authorList>
            <person name="Komaki H."/>
            <person name="Tamura T."/>
        </authorList>
    </citation>
    <scope>NUCLEOTIDE SEQUENCE</scope>
    <source>
        <strain evidence="4">NBRC 109066</strain>
    </source>
</reference>
<dbReference type="InterPro" id="IPR009906">
    <property type="entry name" value="D-Glu_cyclase"/>
</dbReference>
<keyword evidence="2 3" id="KW-0456">Lyase</keyword>
<gene>
    <name evidence="4" type="ORF">Pme01_23300</name>
</gene>
<evidence type="ECO:0000256" key="1">
    <source>
        <dbReference type="ARBA" id="ARBA00007896"/>
    </source>
</evidence>
<dbReference type="SUPFAM" id="SSF160920">
    <property type="entry name" value="PSTPO5379-like"/>
    <property type="match status" value="1"/>
</dbReference>
<dbReference type="InterPro" id="IPR016938">
    <property type="entry name" value="UPF0317"/>
</dbReference>
<dbReference type="InterPro" id="IPR038021">
    <property type="entry name" value="Putative_hydro-lyase"/>
</dbReference>
<accession>A0A8J3TA57</accession>
<dbReference type="Gene3D" id="3.30.2040.10">
    <property type="entry name" value="PSTPO5379-like domain"/>
    <property type="match status" value="1"/>
</dbReference>
<dbReference type="Pfam" id="PF07286">
    <property type="entry name" value="D-Glu_cyclase"/>
    <property type="match status" value="1"/>
</dbReference>
<evidence type="ECO:0000256" key="2">
    <source>
        <dbReference type="ARBA" id="ARBA00023239"/>
    </source>
</evidence>
<protein>
    <recommendedName>
        <fullName evidence="3">Putative hydro-lyase Pme01_23300</fullName>
        <ecNumber evidence="3">4.2.1.-</ecNumber>
    </recommendedName>
</protein>
<evidence type="ECO:0000313" key="4">
    <source>
        <dbReference type="EMBL" id="GII22733.1"/>
    </source>
</evidence>
<evidence type="ECO:0000256" key="3">
    <source>
        <dbReference type="HAMAP-Rule" id="MF_01830"/>
    </source>
</evidence>
<evidence type="ECO:0000313" key="5">
    <source>
        <dbReference type="Proteomes" id="UP000599074"/>
    </source>
</evidence>
<dbReference type="HAMAP" id="MF_01830">
    <property type="entry name" value="Hydro_lyase"/>
    <property type="match status" value="1"/>
</dbReference>
<name>A0A8J3TA57_9ACTN</name>
<organism evidence="4 5">
    <name type="scientific">Planosporangium mesophilum</name>
    <dbReference type="NCBI Taxonomy" id="689768"/>
    <lineage>
        <taxon>Bacteria</taxon>
        <taxon>Bacillati</taxon>
        <taxon>Actinomycetota</taxon>
        <taxon>Actinomycetes</taxon>
        <taxon>Micromonosporales</taxon>
        <taxon>Micromonosporaceae</taxon>
        <taxon>Planosporangium</taxon>
    </lineage>
</organism>
<dbReference type="Gene3D" id="3.40.1640.10">
    <property type="entry name" value="PSTPO5379-like"/>
    <property type="match status" value="1"/>
</dbReference>
<comment type="similarity">
    <text evidence="1 3">Belongs to the D-glutamate cyclase family.</text>
</comment>
<sequence length="270" mass="28638">MTFVQTITGTPADPAALTPAAARAVFRTGLSTPTSGWCAGATQANLIAVPREYAYDLLLFTQRNAQACPVLDVTEPGDPRTSLAEGADLRTDLPAYRVYKHGEFVAETTDATEYWRDDLVAFLIGCSFTFEQGLLDAGIPVRHLSSGKNVPMYRTNRLCRPAGRIQGPLVVSMRAIPAAQVATAVQITSRYPRMHGAPVHVGDPAGLGIAALDQPDYGDAPITCDGDVPVFWACGVTPQAAAVAAKLPFAISHAPGQMLITDVADTNWSV</sequence>
<dbReference type="PANTHER" id="PTHR32022">
    <property type="entry name" value="D-GLUTAMATE CYCLASE, MITOCHONDRIAL"/>
    <property type="match status" value="1"/>
</dbReference>
<dbReference type="EMBL" id="BOON01000019">
    <property type="protein sequence ID" value="GII22733.1"/>
    <property type="molecule type" value="Genomic_DNA"/>
</dbReference>
<dbReference type="GO" id="GO:0016829">
    <property type="term" value="F:lyase activity"/>
    <property type="evidence" value="ECO:0007669"/>
    <property type="project" value="UniProtKB-KW"/>
</dbReference>
<comment type="caution">
    <text evidence="4">The sequence shown here is derived from an EMBL/GenBank/DDBJ whole genome shotgun (WGS) entry which is preliminary data.</text>
</comment>
<dbReference type="Proteomes" id="UP000599074">
    <property type="component" value="Unassembled WGS sequence"/>
</dbReference>
<dbReference type="PANTHER" id="PTHR32022:SF10">
    <property type="entry name" value="D-GLUTAMATE CYCLASE, MITOCHONDRIAL"/>
    <property type="match status" value="1"/>
</dbReference>
<dbReference type="EC" id="4.2.1.-" evidence="3"/>
<dbReference type="PIRSF" id="PIRSF029755">
    <property type="entry name" value="UCP029755"/>
    <property type="match status" value="1"/>
</dbReference>
<dbReference type="AlphaFoldDB" id="A0A8J3TA57"/>